<evidence type="ECO:0000313" key="4">
    <source>
        <dbReference type="Proteomes" id="UP000562027"/>
    </source>
</evidence>
<accession>A0A840LC95</accession>
<keyword evidence="1" id="KW-0175">Coiled coil</keyword>
<dbReference type="AlphaFoldDB" id="A0A840LC95"/>
<organism evidence="3 4">
    <name type="scientific">Roseateles oligotrophus</name>
    <dbReference type="NCBI Taxonomy" id="1769250"/>
    <lineage>
        <taxon>Bacteria</taxon>
        <taxon>Pseudomonadati</taxon>
        <taxon>Pseudomonadota</taxon>
        <taxon>Betaproteobacteria</taxon>
        <taxon>Burkholderiales</taxon>
        <taxon>Sphaerotilaceae</taxon>
        <taxon>Roseateles</taxon>
    </lineage>
</organism>
<dbReference type="Pfam" id="PF11336">
    <property type="entry name" value="DUF3138"/>
    <property type="match status" value="1"/>
</dbReference>
<sequence length="464" mass="50149">MKTHALNAIAVALGLALPGCAIAQPAELLQELRRMQEGMTQLQARVQELESQLKAATPQAGQWGMTPEQARQLGRITVKTEALEEWHESLGHKGLKISGMMDPVYLYSSGQDRAGFQFLNAGDGGEYAIDNGAFGMAMLDFQKELDGGSRWRLTLAPNRGGGGIAIDGKSIIHEASVSLPLGDLQTRLIAGQIPDWSGHEPMQATLNKFITHNLLFDFTLPAVYTGAGLELARGKWLLKGLLANVNSSRRKAGEKAPALVYRIDYAKGEFSGFGLAGLHGRLPNYRALDPAGNPVSGLPYDASDSWTHTLEIDGYFIRGDWTLSGQIGGGLQKRAAISADPLTGELRDSRWWGLSALAAYKLSPKLEAMLRADYLSNGQHGGGALGYSFADGRNGLGPAPGGDPERGADRYALALGLRYAWDANTLFKLEYRLDRASLPVFLDLGDDQYRRSNQIFGGALVMSF</sequence>
<comment type="caution">
    <text evidence="3">The sequence shown here is derived from an EMBL/GenBank/DDBJ whole genome shotgun (WGS) entry which is preliminary data.</text>
</comment>
<reference evidence="3 4" key="1">
    <citation type="submission" date="2020-08" db="EMBL/GenBank/DDBJ databases">
        <title>Functional genomics of gut bacteria from endangered species of beetles.</title>
        <authorList>
            <person name="Carlos-Shanley C."/>
        </authorList>
    </citation>
    <scope>NUCLEOTIDE SEQUENCE [LARGE SCALE GENOMIC DNA]</scope>
    <source>
        <strain evidence="3 4">S00239</strain>
    </source>
</reference>
<evidence type="ECO:0000313" key="3">
    <source>
        <dbReference type="EMBL" id="MBB4845351.1"/>
    </source>
</evidence>
<protein>
    <recommendedName>
        <fullName evidence="5">DUF3138 family protein</fullName>
    </recommendedName>
</protein>
<dbReference type="EMBL" id="JACHLP010000008">
    <property type="protein sequence ID" value="MBB4845351.1"/>
    <property type="molecule type" value="Genomic_DNA"/>
</dbReference>
<proteinExistence type="predicted"/>
<evidence type="ECO:0000256" key="1">
    <source>
        <dbReference type="SAM" id="Coils"/>
    </source>
</evidence>
<feature type="coiled-coil region" evidence="1">
    <location>
        <begin position="32"/>
        <end position="59"/>
    </location>
</feature>
<dbReference type="SUPFAM" id="SSF56935">
    <property type="entry name" value="Porins"/>
    <property type="match status" value="1"/>
</dbReference>
<feature type="chain" id="PRO_5032659096" description="DUF3138 family protein" evidence="2">
    <location>
        <begin position="24"/>
        <end position="464"/>
    </location>
</feature>
<dbReference type="RefSeq" id="WP_184303221.1">
    <property type="nucleotide sequence ID" value="NZ_JACHLP010000008.1"/>
</dbReference>
<evidence type="ECO:0008006" key="5">
    <source>
        <dbReference type="Google" id="ProtNLM"/>
    </source>
</evidence>
<keyword evidence="2" id="KW-0732">Signal</keyword>
<feature type="signal peptide" evidence="2">
    <location>
        <begin position="1"/>
        <end position="23"/>
    </location>
</feature>
<dbReference type="InterPro" id="IPR021485">
    <property type="entry name" value="DUF3138"/>
</dbReference>
<gene>
    <name evidence="3" type="ORF">HNP55_003898</name>
</gene>
<evidence type="ECO:0000256" key="2">
    <source>
        <dbReference type="SAM" id="SignalP"/>
    </source>
</evidence>
<dbReference type="Proteomes" id="UP000562027">
    <property type="component" value="Unassembled WGS sequence"/>
</dbReference>
<keyword evidence="4" id="KW-1185">Reference proteome</keyword>
<name>A0A840LC95_9BURK</name>